<evidence type="ECO:0000256" key="1">
    <source>
        <dbReference type="ARBA" id="ARBA00004141"/>
    </source>
</evidence>
<dbReference type="InterPro" id="IPR023214">
    <property type="entry name" value="HAD_sf"/>
</dbReference>
<feature type="transmembrane region" description="Helical" evidence="16">
    <location>
        <begin position="328"/>
        <end position="348"/>
    </location>
</feature>
<comment type="similarity">
    <text evidence="2 16">Belongs to the cation transport ATPase (P-type) (TC 3.A.3) family. Type IB subfamily.</text>
</comment>
<evidence type="ECO:0000256" key="16">
    <source>
        <dbReference type="RuleBase" id="RU362081"/>
    </source>
</evidence>
<dbReference type="Gene3D" id="3.30.70.100">
    <property type="match status" value="3"/>
</dbReference>
<sequence>MQRLRGLLGLGGGSSGGPDAVPHRKRSTDMEEAVSELAALVPNGAVSSARVRTPRTAPGARIGATTADAPAGGPVTLLTLSVTGMHCSACSSAVEAALRALPGVLTAEVALLSESATVRLDGAATSPEQAVEAIEACGFEARIVSSSREDGGGGGSSRGVETLRMDVRGMHCSACSSAVEAALQLVPGVHSAAVSLTVQQAEVRYAAVAGGKAFEQSLVDAAEGCGFEATVIGRAESCHQLLQVEGMTCSACSSGVEAALRAVPGVHEAAVSLLSGVAEVQYDPEVTGPRHLVDAVEDIGFGASPLSGQRLDFVDNNRRETAVWWRQFRAASLLTLPVFLIAMVFPHVSCMRGMYRWMLGGFPVDQIAKCLLTTPVQYGIGWRFHRGAYMALRSGRANMDVLVSMGTNASYIYSLISMLHHHIMRHHINGAYKPTDFFETAAMLITLVLFGKYLESAAKGKTSEAITKLCQLAPPTALLLELDPKTGTVQREREVPTELVHRGDVLKVLPGARIPTDGEVLDGTSYVDESMLTGESAPVHKAAGDAVIGGTVNMGGALRIRASRVGADTALSQIVRLVENAQLSKAPIQAFADRVSAVFVPIVAALALLTWLLWYLAGTLHWYPPTWLPQGHNTFLFALLFGIAVLVIACPCALGLATPTAVMVGTGVAAAHGILIKGGDALERACKVRTVVFDKTGTLTAGKPHVVDIRVLHEGLAVPDVLALAAAVEAHSEHPIASAILGLLGRQQQLAAATPKAAEAHGGPDSKGLANGYANASGGSGSDSFSANGSGGGRFMPRLLQVRDVEVTVGQGISGWVQLRGPEAAALAALESSSSGLSSVGSDGSEARAALLAIQAAAAAGISPCPAGERSSPASAGTSPAGLQRGDSRAALASLLTTAAGSVAAAGSAAGSAKMAAPAQEVRVIVGNARQMEAAGVAVPPAAEAYMRDQEGRGSTCVLVAVHQTLVGVIAVMDPIKPEARGVVAALHQMGMHCVLLTGDNWRTARAIGDQLGIRTINAEVLPAGKADKVQELQAASRHAVAMVGDGVNDSPALAQADLGIAVGSGTDVAIEAADYVLMRSDLEDLLMAMDLSRTTFNRIKWNYLWALGYNCLMIPVAAGVFYPVMRKQLPPWIAGACMAFSSVSVVCSSLLLRRYRRPKPVLRDMLIISH</sequence>
<dbReference type="SFLD" id="SFLDF00027">
    <property type="entry name" value="p-type_atpase"/>
    <property type="match status" value="1"/>
</dbReference>
<dbReference type="GO" id="GO:0140581">
    <property type="term" value="F:P-type monovalent copper transporter activity"/>
    <property type="evidence" value="ECO:0007669"/>
    <property type="project" value="UniProtKB-EC"/>
</dbReference>
<dbReference type="InterPro" id="IPR027256">
    <property type="entry name" value="P-typ_ATPase_IB"/>
</dbReference>
<dbReference type="SUPFAM" id="SSF81665">
    <property type="entry name" value="Calcium ATPase, transmembrane domain M"/>
    <property type="match status" value="1"/>
</dbReference>
<dbReference type="GO" id="GO:0016887">
    <property type="term" value="F:ATP hydrolysis activity"/>
    <property type="evidence" value="ECO:0007669"/>
    <property type="project" value="InterPro"/>
</dbReference>
<dbReference type="InterPro" id="IPR001757">
    <property type="entry name" value="P_typ_ATPase"/>
</dbReference>
<evidence type="ECO:0000256" key="3">
    <source>
        <dbReference type="ARBA" id="ARBA00012517"/>
    </source>
</evidence>
<feature type="region of interest" description="Disordered" evidence="17">
    <location>
        <begin position="754"/>
        <end position="774"/>
    </location>
</feature>
<feature type="domain" description="HMA" evidence="18">
    <location>
        <begin position="76"/>
        <end position="142"/>
    </location>
</feature>
<keyword evidence="10" id="KW-1278">Translocase</keyword>
<evidence type="ECO:0000256" key="17">
    <source>
        <dbReference type="SAM" id="MobiDB-lite"/>
    </source>
</evidence>
<dbReference type="FunFam" id="2.70.150.10:FF:000002">
    <property type="entry name" value="Copper-transporting ATPase 1, putative"/>
    <property type="match status" value="1"/>
</dbReference>
<dbReference type="GO" id="GO:0046872">
    <property type="term" value="F:metal ion binding"/>
    <property type="evidence" value="ECO:0007669"/>
    <property type="project" value="UniProtKB-KW"/>
</dbReference>
<keyword evidence="20" id="KW-1185">Reference proteome</keyword>
<keyword evidence="14 16" id="KW-0472">Membrane</keyword>
<dbReference type="InterPro" id="IPR006121">
    <property type="entry name" value="HMA_dom"/>
</dbReference>
<dbReference type="GO" id="GO:0005524">
    <property type="term" value="F:ATP binding"/>
    <property type="evidence" value="ECO:0007669"/>
    <property type="project" value="UniProtKB-UniRule"/>
</dbReference>
<dbReference type="NCBIfam" id="TIGR01494">
    <property type="entry name" value="ATPase_P-type"/>
    <property type="match status" value="2"/>
</dbReference>
<organism evidence="19 20">
    <name type="scientific">Chlorella sorokiniana</name>
    <name type="common">Freshwater green alga</name>
    <dbReference type="NCBI Taxonomy" id="3076"/>
    <lineage>
        <taxon>Eukaryota</taxon>
        <taxon>Viridiplantae</taxon>
        <taxon>Chlorophyta</taxon>
        <taxon>core chlorophytes</taxon>
        <taxon>Trebouxiophyceae</taxon>
        <taxon>Chlorellales</taxon>
        <taxon>Chlorellaceae</taxon>
        <taxon>Chlorella clade</taxon>
        <taxon>Chlorella</taxon>
    </lineage>
</organism>
<feature type="transmembrane region" description="Helical" evidence="16">
    <location>
        <begin position="595"/>
        <end position="615"/>
    </location>
</feature>
<dbReference type="InterPro" id="IPR008250">
    <property type="entry name" value="ATPase_P-typ_transduc_dom_A_sf"/>
</dbReference>
<dbReference type="SFLD" id="SFLDG00002">
    <property type="entry name" value="C1.7:_P-type_atpase_like"/>
    <property type="match status" value="1"/>
</dbReference>
<feature type="domain" description="HMA" evidence="18">
    <location>
        <begin position="161"/>
        <end position="230"/>
    </location>
</feature>
<evidence type="ECO:0000256" key="15">
    <source>
        <dbReference type="ARBA" id="ARBA00049289"/>
    </source>
</evidence>
<dbReference type="PROSITE" id="PS00154">
    <property type="entry name" value="ATPASE_E1_E2"/>
    <property type="match status" value="1"/>
</dbReference>
<dbReference type="PROSITE" id="PS01047">
    <property type="entry name" value="HMA_1"/>
    <property type="match status" value="2"/>
</dbReference>
<name>A0A2P6U3J1_CHLSO</name>
<dbReference type="SFLD" id="SFLDS00003">
    <property type="entry name" value="Haloacid_Dehalogenase"/>
    <property type="match status" value="1"/>
</dbReference>
<evidence type="ECO:0000256" key="6">
    <source>
        <dbReference type="ARBA" id="ARBA00022723"/>
    </source>
</evidence>
<reference evidence="19 20" key="1">
    <citation type="journal article" date="2018" name="Plant J.">
        <title>Genome sequences of Chlorella sorokiniana UTEX 1602 and Micractinium conductrix SAG 241.80: implications to maltose excretion by a green alga.</title>
        <authorList>
            <person name="Arriola M.B."/>
            <person name="Velmurugan N."/>
            <person name="Zhang Y."/>
            <person name="Plunkett M.H."/>
            <person name="Hondzo H."/>
            <person name="Barney B.M."/>
        </authorList>
    </citation>
    <scope>NUCLEOTIDE SEQUENCE [LARGE SCALE GENOMIC DNA]</scope>
    <source>
        <strain evidence="20">UTEX 1602</strain>
    </source>
</reference>
<dbReference type="STRING" id="3076.A0A2P6U3J1"/>
<keyword evidence="13" id="KW-0406">Ion transport</keyword>
<dbReference type="PROSITE" id="PS50846">
    <property type="entry name" value="HMA_2"/>
    <property type="match status" value="3"/>
</dbReference>
<feature type="transmembrane region" description="Helical" evidence="16">
    <location>
        <begin position="1132"/>
        <end position="1153"/>
    </location>
</feature>
<dbReference type="FunFam" id="3.40.50.1000:FF:000031">
    <property type="entry name" value="Probable copper-transporting ATPase HMA5"/>
    <property type="match status" value="1"/>
</dbReference>
<dbReference type="PRINTS" id="PR00119">
    <property type="entry name" value="CATATPASE"/>
</dbReference>
<dbReference type="FunFam" id="3.30.70.100:FF:000033">
    <property type="entry name" value="Copper-transporting ATPase HMA5"/>
    <property type="match status" value="1"/>
</dbReference>
<accession>A0A2P6U3J1</accession>
<feature type="transmembrane region" description="Helical" evidence="16">
    <location>
        <begin position="1104"/>
        <end position="1126"/>
    </location>
</feature>
<comment type="catalytic activity">
    <reaction evidence="15">
        <text>Cu(+)(in) + ATP + H2O = Cu(+)(out) + ADP + phosphate + H(+)</text>
        <dbReference type="Rhea" id="RHEA:25792"/>
        <dbReference type="ChEBI" id="CHEBI:15377"/>
        <dbReference type="ChEBI" id="CHEBI:15378"/>
        <dbReference type="ChEBI" id="CHEBI:30616"/>
        <dbReference type="ChEBI" id="CHEBI:43474"/>
        <dbReference type="ChEBI" id="CHEBI:49552"/>
        <dbReference type="ChEBI" id="CHEBI:456216"/>
        <dbReference type="EC" id="7.2.2.8"/>
    </reaction>
</comment>
<evidence type="ECO:0000313" key="19">
    <source>
        <dbReference type="EMBL" id="PRW60881.1"/>
    </source>
</evidence>
<dbReference type="Gene3D" id="3.40.50.1000">
    <property type="entry name" value="HAD superfamily/HAD-like"/>
    <property type="match status" value="2"/>
</dbReference>
<dbReference type="InterPro" id="IPR023298">
    <property type="entry name" value="ATPase_P-typ_TM_dom_sf"/>
</dbReference>
<dbReference type="FunFam" id="3.30.70.100:FF:000005">
    <property type="entry name" value="Copper-exporting P-type ATPase A"/>
    <property type="match status" value="1"/>
</dbReference>
<dbReference type="InterPro" id="IPR023299">
    <property type="entry name" value="ATPase_P-typ_cyto_dom_N"/>
</dbReference>
<evidence type="ECO:0000256" key="5">
    <source>
        <dbReference type="ARBA" id="ARBA00022692"/>
    </source>
</evidence>
<dbReference type="Pfam" id="PF00122">
    <property type="entry name" value="E1-E2_ATPase"/>
    <property type="match status" value="1"/>
</dbReference>
<feature type="compositionally biased region" description="Low complexity" evidence="17">
    <location>
        <begin position="871"/>
        <end position="882"/>
    </location>
</feature>
<feature type="transmembrane region" description="Helical" evidence="16">
    <location>
        <begin position="635"/>
        <end position="657"/>
    </location>
</feature>
<dbReference type="SUPFAM" id="SSF81653">
    <property type="entry name" value="Calcium ATPase, transduction domain A"/>
    <property type="match status" value="1"/>
</dbReference>
<evidence type="ECO:0000256" key="8">
    <source>
        <dbReference type="ARBA" id="ARBA00022741"/>
    </source>
</evidence>
<dbReference type="InterPro" id="IPR036163">
    <property type="entry name" value="HMA_dom_sf"/>
</dbReference>
<dbReference type="InterPro" id="IPR017969">
    <property type="entry name" value="Heavy-metal-associated_CS"/>
</dbReference>
<gene>
    <name evidence="19" type="ORF">C2E21_0638</name>
</gene>
<dbReference type="OrthoDB" id="432719at2759"/>
<protein>
    <recommendedName>
        <fullName evidence="3">P-type Cu(+) transporter</fullName>
        <ecNumber evidence="3">7.2.2.8</ecNumber>
    </recommendedName>
</protein>
<dbReference type="CDD" id="cd02094">
    <property type="entry name" value="P-type_ATPase_Cu-like"/>
    <property type="match status" value="1"/>
</dbReference>
<dbReference type="EMBL" id="LHPG02000001">
    <property type="protein sequence ID" value="PRW60881.1"/>
    <property type="molecule type" value="Genomic_DNA"/>
</dbReference>
<dbReference type="SUPFAM" id="SSF81660">
    <property type="entry name" value="Metal cation-transporting ATPase, ATP-binding domain N"/>
    <property type="match status" value="1"/>
</dbReference>
<feature type="region of interest" description="Disordered" evidence="17">
    <location>
        <begin position="864"/>
        <end position="883"/>
    </location>
</feature>
<evidence type="ECO:0000256" key="14">
    <source>
        <dbReference type="ARBA" id="ARBA00023136"/>
    </source>
</evidence>
<dbReference type="PANTHER" id="PTHR46594:SF4">
    <property type="entry name" value="P-TYPE CATION-TRANSPORTING ATPASE"/>
    <property type="match status" value="1"/>
</dbReference>
<comment type="caution">
    <text evidence="19">The sequence shown here is derived from an EMBL/GenBank/DDBJ whole genome shotgun (WGS) entry which is preliminary data.</text>
</comment>
<evidence type="ECO:0000313" key="20">
    <source>
        <dbReference type="Proteomes" id="UP000239899"/>
    </source>
</evidence>
<dbReference type="GO" id="GO:0016020">
    <property type="term" value="C:membrane"/>
    <property type="evidence" value="ECO:0007669"/>
    <property type="project" value="UniProtKB-SubCell"/>
</dbReference>
<dbReference type="CDD" id="cd00371">
    <property type="entry name" value="HMA"/>
    <property type="match status" value="3"/>
</dbReference>
<evidence type="ECO:0000256" key="9">
    <source>
        <dbReference type="ARBA" id="ARBA00022840"/>
    </source>
</evidence>
<dbReference type="SUPFAM" id="SSF56784">
    <property type="entry name" value="HAD-like"/>
    <property type="match status" value="1"/>
</dbReference>
<keyword evidence="4" id="KW-0813">Transport</keyword>
<keyword evidence="8 16" id="KW-0547">Nucleotide-binding</keyword>
<dbReference type="InterPro" id="IPR044492">
    <property type="entry name" value="P_typ_ATPase_HD_dom"/>
</dbReference>
<evidence type="ECO:0000259" key="18">
    <source>
        <dbReference type="PROSITE" id="PS50846"/>
    </source>
</evidence>
<dbReference type="PANTHER" id="PTHR46594">
    <property type="entry name" value="P-TYPE CATION-TRANSPORTING ATPASE"/>
    <property type="match status" value="1"/>
</dbReference>
<comment type="subcellular location">
    <subcellularLocation>
        <location evidence="1">Membrane</location>
        <topology evidence="1">Multi-pass membrane protein</topology>
    </subcellularLocation>
</comment>
<keyword evidence="5 16" id="KW-0812">Transmembrane</keyword>
<keyword evidence="9 16" id="KW-0067">ATP-binding</keyword>
<dbReference type="InterPro" id="IPR018303">
    <property type="entry name" value="ATPase_P-typ_P_site"/>
</dbReference>
<evidence type="ECO:0000256" key="12">
    <source>
        <dbReference type="ARBA" id="ARBA00023008"/>
    </source>
</evidence>
<dbReference type="InterPro" id="IPR036412">
    <property type="entry name" value="HAD-like_sf"/>
</dbReference>
<dbReference type="Proteomes" id="UP000239899">
    <property type="component" value="Unassembled WGS sequence"/>
</dbReference>
<evidence type="ECO:0000256" key="13">
    <source>
        <dbReference type="ARBA" id="ARBA00023065"/>
    </source>
</evidence>
<dbReference type="PRINTS" id="PR00120">
    <property type="entry name" value="HATPASE"/>
</dbReference>
<dbReference type="Gene3D" id="2.70.150.10">
    <property type="entry name" value="Calcium-transporting ATPase, cytoplasmic transduction domain A"/>
    <property type="match status" value="1"/>
</dbReference>
<proteinExistence type="inferred from homology"/>
<dbReference type="Pfam" id="PF00403">
    <property type="entry name" value="HMA"/>
    <property type="match status" value="3"/>
</dbReference>
<dbReference type="EC" id="7.2.2.8" evidence="3"/>
<evidence type="ECO:0000256" key="10">
    <source>
        <dbReference type="ARBA" id="ARBA00022967"/>
    </source>
</evidence>
<dbReference type="AlphaFoldDB" id="A0A2P6U3J1"/>
<keyword evidence="12" id="KW-0186">Copper</keyword>
<dbReference type="Pfam" id="PF00702">
    <property type="entry name" value="Hydrolase"/>
    <property type="match status" value="1"/>
</dbReference>
<feature type="region of interest" description="Disordered" evidence="17">
    <location>
        <begin position="1"/>
        <end position="27"/>
    </location>
</feature>
<evidence type="ECO:0000256" key="4">
    <source>
        <dbReference type="ARBA" id="ARBA00022448"/>
    </source>
</evidence>
<dbReference type="SUPFAM" id="SSF55008">
    <property type="entry name" value="HMA, heavy metal-associated domain"/>
    <property type="match status" value="3"/>
</dbReference>
<dbReference type="NCBIfam" id="TIGR01525">
    <property type="entry name" value="ATPase-IB_hvy"/>
    <property type="match status" value="1"/>
</dbReference>
<keyword evidence="6 16" id="KW-0479">Metal-binding</keyword>
<evidence type="ECO:0000256" key="7">
    <source>
        <dbReference type="ARBA" id="ARBA00022737"/>
    </source>
</evidence>
<keyword evidence="11 16" id="KW-1133">Transmembrane helix</keyword>
<evidence type="ECO:0000256" key="2">
    <source>
        <dbReference type="ARBA" id="ARBA00006024"/>
    </source>
</evidence>
<evidence type="ECO:0000256" key="11">
    <source>
        <dbReference type="ARBA" id="ARBA00022989"/>
    </source>
</evidence>
<keyword evidence="7" id="KW-0677">Repeat</keyword>
<dbReference type="InterPro" id="IPR059000">
    <property type="entry name" value="ATPase_P-type_domA"/>
</dbReference>
<feature type="domain" description="HMA" evidence="18">
    <location>
        <begin position="238"/>
        <end position="304"/>
    </location>
</feature>